<proteinExistence type="predicted"/>
<name>Q6IJY8_DROME</name>
<sequence>MATGWGIHFQKHQQQHPLRFEPSTFNARMNSNQPKWGIRRKKGAGEGTGGHGSGPGPTGNRMGTRTIASVPAASPEGSFNNKSHDRHGNTEMLFLGLPLPSHGNGPRPPCERKSDAPFPIPHPGIEWRVGAAGWEPMELFVNCPPPLTLT</sequence>
<evidence type="ECO:0000256" key="1">
    <source>
        <dbReference type="SAM" id="MobiDB-lite"/>
    </source>
</evidence>
<feature type="region of interest" description="Disordered" evidence="1">
    <location>
        <begin position="24"/>
        <end position="65"/>
    </location>
</feature>
<dbReference type="AlphaFoldDB" id="Q6IJY8"/>
<evidence type="ECO:0000313" key="2">
    <source>
        <dbReference type="EMBL" id="DAA04084.1"/>
    </source>
</evidence>
<reference evidence="2" key="1">
    <citation type="journal article" date="2003" name="Genome Biol.">
        <title>An integrated gene annotation and transcriptional profiling approach towards the full gene content of the Drosophila genome.</title>
        <authorList>
            <person name="Hild M."/>
            <person name="Beckmann B."/>
            <person name="Haas S.A."/>
            <person name="Koch B."/>
            <person name="Solovyev V."/>
            <person name="Busold C."/>
            <person name="Fellenberg K."/>
            <person name="Boutros M."/>
            <person name="Vingron M."/>
            <person name="Sauer F."/>
            <person name="Hoheisel J.D."/>
            <person name="Paro R."/>
        </authorList>
    </citation>
    <scope>NUCLEOTIDE SEQUENCE</scope>
</reference>
<accession>Q6IJY8</accession>
<organism evidence="2">
    <name type="scientific">Drosophila melanogaster</name>
    <name type="common">Fruit fly</name>
    <dbReference type="NCBI Taxonomy" id="7227"/>
    <lineage>
        <taxon>Eukaryota</taxon>
        <taxon>Metazoa</taxon>
        <taxon>Ecdysozoa</taxon>
        <taxon>Arthropoda</taxon>
        <taxon>Hexapoda</taxon>
        <taxon>Insecta</taxon>
        <taxon>Pterygota</taxon>
        <taxon>Neoptera</taxon>
        <taxon>Endopterygota</taxon>
        <taxon>Diptera</taxon>
        <taxon>Brachycera</taxon>
        <taxon>Muscomorpha</taxon>
        <taxon>Ephydroidea</taxon>
        <taxon>Drosophilidae</taxon>
        <taxon>Drosophila</taxon>
        <taxon>Sophophora</taxon>
    </lineage>
</organism>
<dbReference type="EMBL" id="BK002578">
    <property type="protein sequence ID" value="DAA04084.1"/>
    <property type="molecule type" value="Genomic_DNA"/>
</dbReference>
<feature type="compositionally biased region" description="Gly residues" evidence="1">
    <location>
        <begin position="45"/>
        <end position="57"/>
    </location>
</feature>
<protein>
    <submittedName>
        <fullName evidence="2">HDC13962</fullName>
    </submittedName>
</protein>
<gene>
    <name evidence="2" type="ORF">HDC13962</name>
</gene>
<feature type="compositionally biased region" description="Polar residues" evidence="1">
    <location>
        <begin position="24"/>
        <end position="34"/>
    </location>
</feature>